<evidence type="ECO:0000256" key="2">
    <source>
        <dbReference type="ARBA" id="ARBA00022475"/>
    </source>
</evidence>
<evidence type="ECO:0000256" key="1">
    <source>
        <dbReference type="ARBA" id="ARBA00004651"/>
    </source>
</evidence>
<comment type="similarity">
    <text evidence="9">Belongs to the methyl-accepting chemotaxis (MCP) protein family.</text>
</comment>
<organism evidence="15 16">
    <name type="scientific">Saccharibacillus endophyticus</name>
    <dbReference type="NCBI Taxonomy" id="2060666"/>
    <lineage>
        <taxon>Bacteria</taxon>
        <taxon>Bacillati</taxon>
        <taxon>Bacillota</taxon>
        <taxon>Bacilli</taxon>
        <taxon>Bacillales</taxon>
        <taxon>Paenibacillaceae</taxon>
        <taxon>Saccharibacillus</taxon>
    </lineage>
</organism>
<evidence type="ECO:0000256" key="9">
    <source>
        <dbReference type="ARBA" id="ARBA00029447"/>
    </source>
</evidence>
<feature type="domain" description="Methyl-accepting transducer" evidence="13">
    <location>
        <begin position="372"/>
        <end position="629"/>
    </location>
</feature>
<protein>
    <submittedName>
        <fullName evidence="15">Methyl-accepting chemotaxis sensory transducer</fullName>
    </submittedName>
</protein>
<comment type="caution">
    <text evidence="15">The sequence shown here is derived from an EMBL/GenBank/DDBJ whole genome shotgun (WGS) entry which is preliminary data.</text>
</comment>
<keyword evidence="2" id="KW-1003">Cell membrane</keyword>
<evidence type="ECO:0000256" key="6">
    <source>
        <dbReference type="ARBA" id="ARBA00022989"/>
    </source>
</evidence>
<reference evidence="16" key="1">
    <citation type="journal article" date="2019" name="Int. J. Syst. Evol. Microbiol.">
        <title>The Global Catalogue of Microorganisms (GCM) 10K type strain sequencing project: providing services to taxonomists for standard genome sequencing and annotation.</title>
        <authorList>
            <consortium name="The Broad Institute Genomics Platform"/>
            <consortium name="The Broad Institute Genome Sequencing Center for Infectious Disease"/>
            <person name="Wu L."/>
            <person name="Ma J."/>
        </authorList>
    </citation>
    <scope>NUCLEOTIDE SEQUENCE [LARGE SCALE GENOMIC DNA]</scope>
    <source>
        <strain evidence="16">CCM 8702</strain>
    </source>
</reference>
<name>A0ABQ1ZW90_9BACL</name>
<keyword evidence="3" id="KW-0488">Methylation</keyword>
<dbReference type="PROSITE" id="PS50111">
    <property type="entry name" value="CHEMOTAXIS_TRANSDUC_2"/>
    <property type="match status" value="1"/>
</dbReference>
<evidence type="ECO:0000259" key="13">
    <source>
        <dbReference type="PROSITE" id="PS50111"/>
    </source>
</evidence>
<keyword evidence="6 12" id="KW-1133">Transmembrane helix</keyword>
<dbReference type="CDD" id="cd06225">
    <property type="entry name" value="HAMP"/>
    <property type="match status" value="1"/>
</dbReference>
<dbReference type="SUPFAM" id="SSF58104">
    <property type="entry name" value="Methyl-accepting chemotaxis protein (MCP) signaling domain"/>
    <property type="match status" value="1"/>
</dbReference>
<feature type="region of interest" description="Disordered" evidence="11">
    <location>
        <begin position="425"/>
        <end position="458"/>
    </location>
</feature>
<dbReference type="RefSeq" id="WP_172243669.1">
    <property type="nucleotide sequence ID" value="NZ_BMDD01000003.1"/>
</dbReference>
<comment type="subcellular location">
    <subcellularLocation>
        <location evidence="1">Cell membrane</location>
        <topology evidence="1">Multi-pass membrane protein</topology>
    </subcellularLocation>
</comment>
<keyword evidence="8 10" id="KW-0807">Transducer</keyword>
<dbReference type="InterPro" id="IPR003660">
    <property type="entry name" value="HAMP_dom"/>
</dbReference>
<evidence type="ECO:0000256" key="5">
    <source>
        <dbReference type="ARBA" id="ARBA00022692"/>
    </source>
</evidence>
<dbReference type="Pfam" id="PF00672">
    <property type="entry name" value="HAMP"/>
    <property type="match status" value="1"/>
</dbReference>
<sequence>MFTLKTKVLLVVVAVCILISAPLASVALFHLNKEATEGVHAELRGTVREAASEVDGWIATQSKVVETLGKVLQDTVTPLQNITLEHLQAYQLPSNQADIATIYFGLEDGTYIDGAGFIPDASFDARKRPWYEAAKAANALTVSDAYVTQAGVQSIYIAVPLQNSAGVFQGAISENIALTSIKNKVDALKTEDSFTFLMDGSGAVLAHPDEALLNTPLVDQADYKSVFSTMTGSDGGLAEYTYKGDTQLLYFEKLTDTGWIVATSVSKAAAFAEYNKLQNFFLIFTVGLLLILAVLAYLLAYRTIRPLIGMKDSASKLASGDMTVRVPVKGKDEIAQLGNSFNEMSSSLNGLIMQVDQSAREVQASSQAMSRDASGSNDIARQVSLVIGEIARGAADQAESIQAGAERVSDINNTIQQIYAQTDQARSAADEASEAMSSGEKAFARQTELSESGRESTDRVEAANRLLLGKIEEISIITESIQTISAQTNLLALNASIEAARAGDHGKGFAVVASEVRRLAEQASASAVEIKDLLGELNQAGRQSTEELGLFRNNSDSQTESMRETSDSFDRIRGSVDVIVRGIASIGDSMQMLQSGANQVSDVMSGLAAVAEQSAASTEEAAASTTEQSETISGISVASEALMRHADRLLLEISRFHTEKNAEKALPEESDDSAAGLM</sequence>
<keyword evidence="7 12" id="KW-0472">Membrane</keyword>
<dbReference type="Gene3D" id="1.10.8.500">
    <property type="entry name" value="HAMP domain in histidine kinase"/>
    <property type="match status" value="1"/>
</dbReference>
<dbReference type="SMART" id="SM00283">
    <property type="entry name" value="MA"/>
    <property type="match status" value="1"/>
</dbReference>
<proteinExistence type="inferred from homology"/>
<dbReference type="Pfam" id="PF02743">
    <property type="entry name" value="dCache_1"/>
    <property type="match status" value="1"/>
</dbReference>
<evidence type="ECO:0000259" key="14">
    <source>
        <dbReference type="PROSITE" id="PS50885"/>
    </source>
</evidence>
<dbReference type="PANTHER" id="PTHR32089:SF114">
    <property type="entry name" value="METHYL-ACCEPTING CHEMOTAXIS PROTEIN MCPB"/>
    <property type="match status" value="1"/>
</dbReference>
<dbReference type="Gene3D" id="1.10.287.950">
    <property type="entry name" value="Methyl-accepting chemotaxis protein"/>
    <property type="match status" value="1"/>
</dbReference>
<dbReference type="CDD" id="cd12912">
    <property type="entry name" value="PDC2_MCP_like"/>
    <property type="match status" value="1"/>
</dbReference>
<dbReference type="PROSITE" id="PS50885">
    <property type="entry name" value="HAMP"/>
    <property type="match status" value="1"/>
</dbReference>
<accession>A0ABQ1ZW90</accession>
<dbReference type="InterPro" id="IPR029151">
    <property type="entry name" value="Sensor-like_sf"/>
</dbReference>
<keyword evidence="16" id="KW-1185">Reference proteome</keyword>
<dbReference type="SUPFAM" id="SSF103190">
    <property type="entry name" value="Sensory domain-like"/>
    <property type="match status" value="1"/>
</dbReference>
<evidence type="ECO:0000256" key="3">
    <source>
        <dbReference type="ARBA" id="ARBA00022481"/>
    </source>
</evidence>
<evidence type="ECO:0000256" key="8">
    <source>
        <dbReference type="ARBA" id="ARBA00023224"/>
    </source>
</evidence>
<evidence type="ECO:0000256" key="12">
    <source>
        <dbReference type="SAM" id="Phobius"/>
    </source>
</evidence>
<evidence type="ECO:0000313" key="15">
    <source>
        <dbReference type="EMBL" id="GGH78705.1"/>
    </source>
</evidence>
<dbReference type="EMBL" id="BMDD01000003">
    <property type="protein sequence ID" value="GGH78705.1"/>
    <property type="molecule type" value="Genomic_DNA"/>
</dbReference>
<dbReference type="Gene3D" id="3.30.450.20">
    <property type="entry name" value="PAS domain"/>
    <property type="match status" value="2"/>
</dbReference>
<dbReference type="Pfam" id="PF00015">
    <property type="entry name" value="MCPsignal"/>
    <property type="match status" value="1"/>
</dbReference>
<gene>
    <name evidence="15" type="ORF">GCM10007362_24390</name>
</gene>
<feature type="transmembrane region" description="Helical" evidence="12">
    <location>
        <begin position="280"/>
        <end position="301"/>
    </location>
</feature>
<dbReference type="InterPro" id="IPR033479">
    <property type="entry name" value="dCache_1"/>
</dbReference>
<feature type="domain" description="HAMP" evidence="14">
    <location>
        <begin position="301"/>
        <end position="353"/>
    </location>
</feature>
<keyword evidence="5 12" id="KW-0812">Transmembrane</keyword>
<evidence type="ECO:0000256" key="4">
    <source>
        <dbReference type="ARBA" id="ARBA00022500"/>
    </source>
</evidence>
<feature type="region of interest" description="Disordered" evidence="11">
    <location>
        <begin position="546"/>
        <end position="568"/>
    </location>
</feature>
<evidence type="ECO:0000313" key="16">
    <source>
        <dbReference type="Proteomes" id="UP000605427"/>
    </source>
</evidence>
<dbReference type="SMART" id="SM00304">
    <property type="entry name" value="HAMP"/>
    <property type="match status" value="1"/>
</dbReference>
<evidence type="ECO:0000256" key="11">
    <source>
        <dbReference type="SAM" id="MobiDB-lite"/>
    </source>
</evidence>
<evidence type="ECO:0000256" key="10">
    <source>
        <dbReference type="PROSITE-ProRule" id="PRU00284"/>
    </source>
</evidence>
<keyword evidence="4" id="KW-0145">Chemotaxis</keyword>
<evidence type="ECO:0000256" key="7">
    <source>
        <dbReference type="ARBA" id="ARBA00023136"/>
    </source>
</evidence>
<dbReference type="PANTHER" id="PTHR32089">
    <property type="entry name" value="METHYL-ACCEPTING CHEMOTAXIS PROTEIN MCPB"/>
    <property type="match status" value="1"/>
</dbReference>
<dbReference type="InterPro" id="IPR004089">
    <property type="entry name" value="MCPsignal_dom"/>
</dbReference>
<dbReference type="Proteomes" id="UP000605427">
    <property type="component" value="Unassembled WGS sequence"/>
</dbReference>